<evidence type="ECO:0000313" key="1">
    <source>
        <dbReference type="EMBL" id="SEK60983.1"/>
    </source>
</evidence>
<dbReference type="OrthoDB" id="9764804at2"/>
<sequence>MVTKTAPTFDLFDQMRASDRERLRLPQPSNISSNTSNLYLAPLFFSDGWNGYRYWGIFTPFPSSDVQYENPCLVVSNDGWNWSVPAGVTNPLIPKPAVGNNMDTSLAQAPDGMTLYLIWSSQHDASGHSQVKVSESTNGISWSAPVSIVDLPESTGATANTLYTPCVWFNGTNWKLIVHNRATAGGALGGPAVVQVAATSGSSIYSGWGAFSAITMVQPLGRGWWHSHFQRVPDGRILGVCTDGNESGGDIWFAESLDDGATFRVRRVSTESGYYRSAICLTQDLAGSLGMSLYIGEINGGFQMLREDWKSGLEALSRSKAVTAMVTGAADSKFVFLDNYNRANGAVGTPVVGSAMTVDVGSLVIKTRQLSFGTVGNNRGLVTCPSVDYSVQATIVSGNNTWLLFRGADAANYYRWGVPGALGTGNVIQSIVAGNVGSLDRPVVGPDGVEAQLPAGSIMKVVCRGGRFRLYINGNFCEEIPDTLHALDGVKCGVSCGVFALPSAGVWDDYSVITC</sequence>
<dbReference type="InterPro" id="IPR036278">
    <property type="entry name" value="Sialidase_sf"/>
</dbReference>
<dbReference type="RefSeq" id="WP_143053033.1">
    <property type="nucleotide sequence ID" value="NZ_FOBH01000002.1"/>
</dbReference>
<dbReference type="Gene3D" id="2.120.10.10">
    <property type="match status" value="1"/>
</dbReference>
<dbReference type="Gene3D" id="2.60.120.560">
    <property type="entry name" value="Exo-inulinase, domain 1"/>
    <property type="match status" value="1"/>
</dbReference>
<evidence type="ECO:0000313" key="2">
    <source>
        <dbReference type="Proteomes" id="UP000198620"/>
    </source>
</evidence>
<dbReference type="Proteomes" id="UP000198620">
    <property type="component" value="Unassembled WGS sequence"/>
</dbReference>
<dbReference type="AlphaFoldDB" id="A0A1H7IEI7"/>
<protein>
    <recommendedName>
        <fullName evidence="3">BNR repeat-like domain-containing protein</fullName>
    </recommendedName>
</protein>
<organism evidence="1 2">
    <name type="scientific">Nitrosovibrio tenuis</name>
    <dbReference type="NCBI Taxonomy" id="1233"/>
    <lineage>
        <taxon>Bacteria</taxon>
        <taxon>Pseudomonadati</taxon>
        <taxon>Pseudomonadota</taxon>
        <taxon>Betaproteobacteria</taxon>
        <taxon>Nitrosomonadales</taxon>
        <taxon>Nitrosomonadaceae</taxon>
        <taxon>Nitrosovibrio</taxon>
    </lineage>
</organism>
<dbReference type="SUPFAM" id="SSF50939">
    <property type="entry name" value="Sialidases"/>
    <property type="match status" value="1"/>
</dbReference>
<accession>A0A1H7IEI7</accession>
<name>A0A1H7IEI7_9PROT</name>
<dbReference type="CDD" id="cd15482">
    <property type="entry name" value="Sialidase_non-viral"/>
    <property type="match status" value="1"/>
</dbReference>
<evidence type="ECO:0008006" key="3">
    <source>
        <dbReference type="Google" id="ProtNLM"/>
    </source>
</evidence>
<dbReference type="EMBL" id="FOBH01000002">
    <property type="protein sequence ID" value="SEK60983.1"/>
    <property type="molecule type" value="Genomic_DNA"/>
</dbReference>
<proteinExistence type="predicted"/>
<reference evidence="1 2" key="1">
    <citation type="submission" date="2016-10" db="EMBL/GenBank/DDBJ databases">
        <authorList>
            <person name="de Groot N.N."/>
        </authorList>
    </citation>
    <scope>NUCLEOTIDE SEQUENCE [LARGE SCALE GENOMIC DNA]</scope>
    <source>
        <strain evidence="1 2">Nv1</strain>
    </source>
</reference>
<dbReference type="STRING" id="1233.SAMN05216387_102149"/>
<keyword evidence="2" id="KW-1185">Reference proteome</keyword>
<gene>
    <name evidence="1" type="ORF">SAMN05216387_102149</name>
</gene>